<organism evidence="1 2">
    <name type="scientific">Rosistilla ulvae</name>
    <dbReference type="NCBI Taxonomy" id="1930277"/>
    <lineage>
        <taxon>Bacteria</taxon>
        <taxon>Pseudomonadati</taxon>
        <taxon>Planctomycetota</taxon>
        <taxon>Planctomycetia</taxon>
        <taxon>Pirellulales</taxon>
        <taxon>Pirellulaceae</taxon>
        <taxon>Rosistilla</taxon>
    </lineage>
</organism>
<protein>
    <submittedName>
        <fullName evidence="1">Uncharacterized protein</fullName>
    </submittedName>
</protein>
<dbReference type="KEGG" id="ruv:EC9_32990"/>
<evidence type="ECO:0000313" key="1">
    <source>
        <dbReference type="EMBL" id="QDS89102.1"/>
    </source>
</evidence>
<keyword evidence="2" id="KW-1185">Reference proteome</keyword>
<dbReference type="PROSITE" id="PS51257">
    <property type="entry name" value="PROKAR_LIPOPROTEIN"/>
    <property type="match status" value="1"/>
</dbReference>
<proteinExistence type="predicted"/>
<name>A0A517M2K3_9BACT</name>
<dbReference type="EMBL" id="CP036261">
    <property type="protein sequence ID" value="QDS89102.1"/>
    <property type="molecule type" value="Genomic_DNA"/>
</dbReference>
<reference evidence="1 2" key="1">
    <citation type="submission" date="2019-02" db="EMBL/GenBank/DDBJ databases">
        <title>Deep-cultivation of Planctomycetes and their phenomic and genomic characterization uncovers novel biology.</title>
        <authorList>
            <person name="Wiegand S."/>
            <person name="Jogler M."/>
            <person name="Boedeker C."/>
            <person name="Pinto D."/>
            <person name="Vollmers J."/>
            <person name="Rivas-Marin E."/>
            <person name="Kohn T."/>
            <person name="Peeters S.H."/>
            <person name="Heuer A."/>
            <person name="Rast P."/>
            <person name="Oberbeckmann S."/>
            <person name="Bunk B."/>
            <person name="Jeske O."/>
            <person name="Meyerdierks A."/>
            <person name="Storesund J.E."/>
            <person name="Kallscheuer N."/>
            <person name="Luecker S."/>
            <person name="Lage O.M."/>
            <person name="Pohl T."/>
            <person name="Merkel B.J."/>
            <person name="Hornburger P."/>
            <person name="Mueller R.-W."/>
            <person name="Bruemmer F."/>
            <person name="Labrenz M."/>
            <person name="Spormann A.M."/>
            <person name="Op den Camp H."/>
            <person name="Overmann J."/>
            <person name="Amann R."/>
            <person name="Jetten M.S.M."/>
            <person name="Mascher T."/>
            <person name="Medema M.H."/>
            <person name="Devos D.P."/>
            <person name="Kaster A.-K."/>
            <person name="Ovreas L."/>
            <person name="Rohde M."/>
            <person name="Galperin M.Y."/>
            <person name="Jogler C."/>
        </authorList>
    </citation>
    <scope>NUCLEOTIDE SEQUENCE [LARGE SCALE GENOMIC DNA]</scope>
    <source>
        <strain evidence="1 2">EC9</strain>
    </source>
</reference>
<sequence length="150" mass="16275">MRFQTICNGIVLTGLLLLAGCGDEQTAKTSLFEHDHEVAEHWPDDFADAAVKLRQRLDVSTDETADAKQAESEIADIVSWVPEIAADTDLPEQDWIPLDNAAESLMANLRSSGNELTDANRKQTVAFCELIEEAIAKLSAPIPSPQGASL</sequence>
<dbReference type="AlphaFoldDB" id="A0A517M2K3"/>
<dbReference type="Proteomes" id="UP000319557">
    <property type="component" value="Chromosome"/>
</dbReference>
<evidence type="ECO:0000313" key="2">
    <source>
        <dbReference type="Proteomes" id="UP000319557"/>
    </source>
</evidence>
<accession>A0A517M2K3</accession>
<dbReference type="RefSeq" id="WP_246105710.1">
    <property type="nucleotide sequence ID" value="NZ_CP036261.1"/>
</dbReference>
<gene>
    <name evidence="1" type="ORF">EC9_32990</name>
</gene>